<evidence type="ECO:0000256" key="2">
    <source>
        <dbReference type="ARBA" id="ARBA00004696"/>
    </source>
</evidence>
<dbReference type="FunFam" id="3.20.20.70:FF:000024">
    <property type="entry name" value="Indole-3-glycerol phosphate synthase"/>
    <property type="match status" value="1"/>
</dbReference>
<evidence type="ECO:0000256" key="3">
    <source>
        <dbReference type="ARBA" id="ARBA00008737"/>
    </source>
</evidence>
<evidence type="ECO:0000256" key="5">
    <source>
        <dbReference type="ARBA" id="ARBA00022793"/>
    </source>
</evidence>
<dbReference type="SUPFAM" id="SSF51366">
    <property type="entry name" value="Ribulose-phoshate binding barrel"/>
    <property type="match status" value="1"/>
</dbReference>
<keyword evidence="7 9" id="KW-0057">Aromatic amino acid biosynthesis</keyword>
<evidence type="ECO:0000313" key="11">
    <source>
        <dbReference type="EMBL" id="EKU94894.1"/>
    </source>
</evidence>
<keyword evidence="8 9" id="KW-0456">Lyase</keyword>
<keyword evidence="4 9" id="KW-0028">Amino-acid biosynthesis</keyword>
<comment type="similarity">
    <text evidence="3 9">Belongs to the TrpC family.</text>
</comment>
<keyword evidence="12" id="KW-1185">Reference proteome</keyword>
<comment type="catalytic activity">
    <reaction evidence="1 9">
        <text>1-(2-carboxyphenylamino)-1-deoxy-D-ribulose 5-phosphate + H(+) = (1S,2R)-1-C-(indol-3-yl)glycerol 3-phosphate + CO2 + H2O</text>
        <dbReference type="Rhea" id="RHEA:23476"/>
        <dbReference type="ChEBI" id="CHEBI:15377"/>
        <dbReference type="ChEBI" id="CHEBI:15378"/>
        <dbReference type="ChEBI" id="CHEBI:16526"/>
        <dbReference type="ChEBI" id="CHEBI:58613"/>
        <dbReference type="ChEBI" id="CHEBI:58866"/>
        <dbReference type="EC" id="4.1.1.48"/>
    </reaction>
</comment>
<dbReference type="GO" id="GO:0004425">
    <property type="term" value="F:indole-3-glycerol-phosphate synthase activity"/>
    <property type="evidence" value="ECO:0007669"/>
    <property type="project" value="UniProtKB-UniRule"/>
</dbReference>
<keyword evidence="5 9" id="KW-0210">Decarboxylase</keyword>
<reference evidence="11 12" key="1">
    <citation type="submission" date="2012-09" db="EMBL/GenBank/DDBJ databases">
        <title>The Genome Sequence of Actinobaculum massiliae ACS-171-V-COL2.</title>
        <authorList>
            <consortium name="The Broad Institute Genome Sequencing Platform"/>
            <person name="Earl A."/>
            <person name="Ward D."/>
            <person name="Feldgarden M."/>
            <person name="Gevers D."/>
            <person name="Saerens B."/>
            <person name="Vaneechoutte M."/>
            <person name="Walker B."/>
            <person name="Young S.K."/>
            <person name="Zeng Q."/>
            <person name="Gargeya S."/>
            <person name="Fitzgerald M."/>
            <person name="Haas B."/>
            <person name="Abouelleil A."/>
            <person name="Alvarado L."/>
            <person name="Arachchi H.M."/>
            <person name="Berlin A."/>
            <person name="Chapman S.B."/>
            <person name="Goldberg J."/>
            <person name="Griggs A."/>
            <person name="Gujja S."/>
            <person name="Hansen M."/>
            <person name="Howarth C."/>
            <person name="Imamovic A."/>
            <person name="Larimer J."/>
            <person name="McCowen C."/>
            <person name="Montmayeur A."/>
            <person name="Murphy C."/>
            <person name="Neiman D."/>
            <person name="Pearson M."/>
            <person name="Priest M."/>
            <person name="Roberts A."/>
            <person name="Saif S."/>
            <person name="Shea T."/>
            <person name="Sisk P."/>
            <person name="Sykes S."/>
            <person name="Wortman J."/>
            <person name="Nusbaum C."/>
            <person name="Birren B."/>
        </authorList>
    </citation>
    <scope>NUCLEOTIDE SEQUENCE [LARGE SCALE GENOMIC DNA]</scope>
    <source>
        <strain evidence="12">ACS-171-V-Col2</strain>
    </source>
</reference>
<sequence>MSILSTIAQATSERVAEAKRLRPAREVRAAAEAAPALYHLGEHAFLRALQGPEMSFICEVKKASPSRGVIAQDFPYLEIAREYEEAGAEAISVLTEPRWFLGDPEYLAQISAEVSIPTMRKDFVVDEYMIYEAKLLGAAAVLLICEILSPAQVREYRLLAAELGMDALVEAHDEEMLEVAVQSGAEIIGVNNRNLKDFNVDVSRAGKLRERVPDGVVFVSESGVRNGDDVAGAHRSGANAILVGEALMLASDKEAKLAELRSGAVPPAPRA</sequence>
<dbReference type="HOGENOM" id="CLU_034247_2_0_11"/>
<evidence type="ECO:0000256" key="6">
    <source>
        <dbReference type="ARBA" id="ARBA00022822"/>
    </source>
</evidence>
<dbReference type="NCBIfam" id="NF001377">
    <property type="entry name" value="PRK00278.2-4"/>
    <property type="match status" value="1"/>
</dbReference>
<protein>
    <recommendedName>
        <fullName evidence="9">Indole-3-glycerol phosphate synthase</fullName>
        <shortName evidence="9">IGPS</shortName>
        <ecNumber evidence="9">4.1.1.48</ecNumber>
    </recommendedName>
</protein>
<dbReference type="InterPro" id="IPR045186">
    <property type="entry name" value="Indole-3-glycerol_P_synth"/>
</dbReference>
<dbReference type="InterPro" id="IPR013785">
    <property type="entry name" value="Aldolase_TIM"/>
</dbReference>
<keyword evidence="6 9" id="KW-0822">Tryptophan biosynthesis</keyword>
<evidence type="ECO:0000256" key="8">
    <source>
        <dbReference type="ARBA" id="ARBA00023239"/>
    </source>
</evidence>
<proteinExistence type="inferred from homology"/>
<evidence type="ECO:0000256" key="9">
    <source>
        <dbReference type="HAMAP-Rule" id="MF_00134"/>
    </source>
</evidence>
<dbReference type="EC" id="4.1.1.48" evidence="9"/>
<dbReference type="PATRIC" id="fig|883066.3.peg.1410"/>
<feature type="domain" description="Indole-3-glycerol phosphate synthase" evidence="10">
    <location>
        <begin position="5"/>
        <end position="260"/>
    </location>
</feature>
<evidence type="ECO:0000256" key="1">
    <source>
        <dbReference type="ARBA" id="ARBA00001633"/>
    </source>
</evidence>
<dbReference type="RefSeq" id="WP_007001554.1">
    <property type="nucleotide sequence ID" value="NZ_JH992955.1"/>
</dbReference>
<gene>
    <name evidence="9" type="primary">trpC</name>
    <name evidence="11" type="ORF">HMPREF9233_01348</name>
</gene>
<dbReference type="Proteomes" id="UP000009888">
    <property type="component" value="Unassembled WGS sequence"/>
</dbReference>
<dbReference type="CDD" id="cd00331">
    <property type="entry name" value="IGPS"/>
    <property type="match status" value="1"/>
</dbReference>
<evidence type="ECO:0000256" key="7">
    <source>
        <dbReference type="ARBA" id="ARBA00023141"/>
    </source>
</evidence>
<evidence type="ECO:0000259" key="10">
    <source>
        <dbReference type="Pfam" id="PF00218"/>
    </source>
</evidence>
<dbReference type="eggNOG" id="COG0134">
    <property type="taxonomic scope" value="Bacteria"/>
</dbReference>
<name>K9ECD9_9ACTO</name>
<dbReference type="UniPathway" id="UPA00035">
    <property type="reaction ID" value="UER00043"/>
</dbReference>
<dbReference type="InterPro" id="IPR013798">
    <property type="entry name" value="Indole-3-glycerol_P_synth_dom"/>
</dbReference>
<dbReference type="Gene3D" id="3.20.20.70">
    <property type="entry name" value="Aldolase class I"/>
    <property type="match status" value="1"/>
</dbReference>
<comment type="caution">
    <text evidence="11">The sequence shown here is derived from an EMBL/GenBank/DDBJ whole genome shotgun (WGS) entry which is preliminary data.</text>
</comment>
<dbReference type="PANTHER" id="PTHR22854">
    <property type="entry name" value="TRYPTOPHAN BIOSYNTHESIS PROTEIN"/>
    <property type="match status" value="1"/>
</dbReference>
<dbReference type="GO" id="GO:0004640">
    <property type="term" value="F:phosphoribosylanthranilate isomerase activity"/>
    <property type="evidence" value="ECO:0007669"/>
    <property type="project" value="TreeGrafter"/>
</dbReference>
<dbReference type="PANTHER" id="PTHR22854:SF2">
    <property type="entry name" value="INDOLE-3-GLYCEROL-PHOSPHATE SYNTHASE"/>
    <property type="match status" value="1"/>
</dbReference>
<evidence type="ECO:0000256" key="4">
    <source>
        <dbReference type="ARBA" id="ARBA00022605"/>
    </source>
</evidence>
<comment type="pathway">
    <text evidence="2 9">Amino-acid biosynthesis; L-tryptophan biosynthesis; L-tryptophan from chorismate: step 4/5.</text>
</comment>
<dbReference type="PROSITE" id="PS00614">
    <property type="entry name" value="IGPS"/>
    <property type="match status" value="1"/>
</dbReference>
<dbReference type="STRING" id="202789.GCA_001457435_00761"/>
<dbReference type="EMBL" id="AGWL01000007">
    <property type="protein sequence ID" value="EKU94894.1"/>
    <property type="molecule type" value="Genomic_DNA"/>
</dbReference>
<dbReference type="InterPro" id="IPR001468">
    <property type="entry name" value="Indole-3-GlycerolPSynthase_CS"/>
</dbReference>
<organism evidence="11 12">
    <name type="scientific">Actinobaculum massiliense ACS-171-V-Col2</name>
    <dbReference type="NCBI Taxonomy" id="883066"/>
    <lineage>
        <taxon>Bacteria</taxon>
        <taxon>Bacillati</taxon>
        <taxon>Actinomycetota</taxon>
        <taxon>Actinomycetes</taxon>
        <taxon>Actinomycetales</taxon>
        <taxon>Actinomycetaceae</taxon>
        <taxon>Actinobaculum</taxon>
    </lineage>
</organism>
<accession>K9ECD9</accession>
<evidence type="ECO:0000313" key="12">
    <source>
        <dbReference type="Proteomes" id="UP000009888"/>
    </source>
</evidence>
<dbReference type="HAMAP" id="MF_00134_B">
    <property type="entry name" value="IGPS_B"/>
    <property type="match status" value="1"/>
</dbReference>
<dbReference type="InterPro" id="IPR011060">
    <property type="entry name" value="RibuloseP-bd_barrel"/>
</dbReference>
<dbReference type="Pfam" id="PF00218">
    <property type="entry name" value="IGPS"/>
    <property type="match status" value="1"/>
</dbReference>
<dbReference type="GO" id="GO:0000162">
    <property type="term" value="P:L-tryptophan biosynthetic process"/>
    <property type="evidence" value="ECO:0007669"/>
    <property type="project" value="UniProtKB-UniRule"/>
</dbReference>
<dbReference type="AlphaFoldDB" id="K9ECD9"/>